<dbReference type="OrthoDB" id="3237960at2759"/>
<dbReference type="STRING" id="1051891.A0A0C3LRB5"/>
<dbReference type="InterPro" id="IPR000232">
    <property type="entry name" value="HSF_DNA-bd"/>
</dbReference>
<evidence type="ECO:0000256" key="6">
    <source>
        <dbReference type="SAM" id="Coils"/>
    </source>
</evidence>
<feature type="domain" description="HSF-type DNA-binding" evidence="8">
    <location>
        <begin position="35"/>
        <end position="133"/>
    </location>
</feature>
<dbReference type="GO" id="GO:0005634">
    <property type="term" value="C:nucleus"/>
    <property type="evidence" value="ECO:0007669"/>
    <property type="project" value="UniProtKB-SubCell"/>
</dbReference>
<dbReference type="GO" id="GO:0003700">
    <property type="term" value="F:DNA-binding transcription factor activity"/>
    <property type="evidence" value="ECO:0007669"/>
    <property type="project" value="InterPro"/>
</dbReference>
<dbReference type="PANTHER" id="PTHR10015">
    <property type="entry name" value="HEAT SHOCK TRANSCRIPTION FACTOR"/>
    <property type="match status" value="1"/>
</dbReference>
<sequence>MEEEREEPDPNAALSSSLVPYNNATPTLRDQKIPSGKRFPFKLYSMLQDKTVERYVMWTKAEQKDALLIPDLEAFVANVLPKHFKEMKKWGSFQKQLNNYNFQREDRGSGKALYTHSQFRRGHPELLPDVGRRPKCQIPACPGQERRSTPIAPIAGSTTPESGSQTDPPSHCDQVEYDNEGVKLEILQLKRELESSEEGRAAMEVRLQVAESRLHETEQQLLRMEIQILELSKMLEQRSIGDGTLNCVGGPGPAQPVHGVDILHNVAPNIPTAANGGLLTFHTGSLQSDSLESYLAMEMTYGHVDSLSGLDFLNL</sequence>
<organism evidence="9 10">
    <name type="scientific">Tulasnella calospora MUT 4182</name>
    <dbReference type="NCBI Taxonomy" id="1051891"/>
    <lineage>
        <taxon>Eukaryota</taxon>
        <taxon>Fungi</taxon>
        <taxon>Dikarya</taxon>
        <taxon>Basidiomycota</taxon>
        <taxon>Agaricomycotina</taxon>
        <taxon>Agaricomycetes</taxon>
        <taxon>Cantharellales</taxon>
        <taxon>Tulasnellaceae</taxon>
        <taxon>Tulasnella</taxon>
    </lineage>
</organism>
<dbReference type="Gene3D" id="1.10.10.10">
    <property type="entry name" value="Winged helix-like DNA-binding domain superfamily/Winged helix DNA-binding domain"/>
    <property type="match status" value="1"/>
</dbReference>
<evidence type="ECO:0000256" key="1">
    <source>
        <dbReference type="ARBA" id="ARBA00004123"/>
    </source>
</evidence>
<comment type="subcellular location">
    <subcellularLocation>
        <location evidence="1">Nucleus</location>
    </subcellularLocation>
</comment>
<evidence type="ECO:0000259" key="8">
    <source>
        <dbReference type="SMART" id="SM00415"/>
    </source>
</evidence>
<dbReference type="AlphaFoldDB" id="A0A0C3LRB5"/>
<keyword evidence="10" id="KW-1185">Reference proteome</keyword>
<dbReference type="PANTHER" id="PTHR10015:SF427">
    <property type="entry name" value="HEAT SHOCK FACTOR PROTEIN"/>
    <property type="match status" value="1"/>
</dbReference>
<reference evidence="10" key="2">
    <citation type="submission" date="2015-01" db="EMBL/GenBank/DDBJ databases">
        <title>Evolutionary Origins and Diversification of the Mycorrhizal Mutualists.</title>
        <authorList>
            <consortium name="DOE Joint Genome Institute"/>
            <consortium name="Mycorrhizal Genomics Consortium"/>
            <person name="Kohler A."/>
            <person name="Kuo A."/>
            <person name="Nagy L.G."/>
            <person name="Floudas D."/>
            <person name="Copeland A."/>
            <person name="Barry K.W."/>
            <person name="Cichocki N."/>
            <person name="Veneault-Fourrey C."/>
            <person name="LaButti K."/>
            <person name="Lindquist E.A."/>
            <person name="Lipzen A."/>
            <person name="Lundell T."/>
            <person name="Morin E."/>
            <person name="Murat C."/>
            <person name="Riley R."/>
            <person name="Ohm R."/>
            <person name="Sun H."/>
            <person name="Tunlid A."/>
            <person name="Henrissat B."/>
            <person name="Grigoriev I.V."/>
            <person name="Hibbett D.S."/>
            <person name="Martin F."/>
        </authorList>
    </citation>
    <scope>NUCLEOTIDE SEQUENCE [LARGE SCALE GENOMIC DNA]</scope>
    <source>
        <strain evidence="10">MUT 4182</strain>
    </source>
</reference>
<reference evidence="9 10" key="1">
    <citation type="submission" date="2014-04" db="EMBL/GenBank/DDBJ databases">
        <authorList>
            <consortium name="DOE Joint Genome Institute"/>
            <person name="Kuo A."/>
            <person name="Girlanda M."/>
            <person name="Perotto S."/>
            <person name="Kohler A."/>
            <person name="Nagy L.G."/>
            <person name="Floudas D."/>
            <person name="Copeland A."/>
            <person name="Barry K.W."/>
            <person name="Cichocki N."/>
            <person name="Veneault-Fourrey C."/>
            <person name="LaButti K."/>
            <person name="Lindquist E.A."/>
            <person name="Lipzen A."/>
            <person name="Lundell T."/>
            <person name="Morin E."/>
            <person name="Murat C."/>
            <person name="Sun H."/>
            <person name="Tunlid A."/>
            <person name="Henrissat B."/>
            <person name="Grigoriev I.V."/>
            <person name="Hibbett D.S."/>
            <person name="Martin F."/>
            <person name="Nordberg H.P."/>
            <person name="Cantor M.N."/>
            <person name="Hua S.X."/>
        </authorList>
    </citation>
    <scope>NUCLEOTIDE SEQUENCE [LARGE SCALE GENOMIC DNA]</scope>
    <source>
        <strain evidence="9 10">MUT 4182</strain>
    </source>
</reference>
<name>A0A0C3LRB5_9AGAM</name>
<keyword evidence="4" id="KW-0539">Nucleus</keyword>
<keyword evidence="6" id="KW-0175">Coiled coil</keyword>
<evidence type="ECO:0000256" key="5">
    <source>
        <dbReference type="RuleBase" id="RU004020"/>
    </source>
</evidence>
<dbReference type="InterPro" id="IPR036390">
    <property type="entry name" value="WH_DNA-bd_sf"/>
</dbReference>
<feature type="coiled-coil region" evidence="6">
    <location>
        <begin position="179"/>
        <end position="234"/>
    </location>
</feature>
<evidence type="ECO:0000313" key="10">
    <source>
        <dbReference type="Proteomes" id="UP000054248"/>
    </source>
</evidence>
<dbReference type="GO" id="GO:0043565">
    <property type="term" value="F:sequence-specific DNA binding"/>
    <property type="evidence" value="ECO:0007669"/>
    <property type="project" value="InterPro"/>
</dbReference>
<accession>A0A0C3LRB5</accession>
<dbReference type="SUPFAM" id="SSF46785">
    <property type="entry name" value="Winged helix' DNA-binding domain"/>
    <property type="match status" value="1"/>
</dbReference>
<protein>
    <recommendedName>
        <fullName evidence="8">HSF-type DNA-binding domain-containing protein</fullName>
    </recommendedName>
</protein>
<evidence type="ECO:0000256" key="2">
    <source>
        <dbReference type="ARBA" id="ARBA00006403"/>
    </source>
</evidence>
<dbReference type="Pfam" id="PF00447">
    <property type="entry name" value="HSF_DNA-bind"/>
    <property type="match status" value="1"/>
</dbReference>
<comment type="similarity">
    <text evidence="2 5">Belongs to the HSF family.</text>
</comment>
<dbReference type="EMBL" id="KN823072">
    <property type="protein sequence ID" value="KIO23937.1"/>
    <property type="molecule type" value="Genomic_DNA"/>
</dbReference>
<proteinExistence type="inferred from homology"/>
<feature type="compositionally biased region" description="Polar residues" evidence="7">
    <location>
        <begin position="156"/>
        <end position="168"/>
    </location>
</feature>
<feature type="compositionally biased region" description="Polar residues" evidence="7">
    <location>
        <begin position="13"/>
        <end position="28"/>
    </location>
</feature>
<dbReference type="InterPro" id="IPR036388">
    <property type="entry name" value="WH-like_DNA-bd_sf"/>
</dbReference>
<evidence type="ECO:0000256" key="4">
    <source>
        <dbReference type="ARBA" id="ARBA00023242"/>
    </source>
</evidence>
<keyword evidence="3" id="KW-0238">DNA-binding</keyword>
<feature type="region of interest" description="Disordered" evidence="7">
    <location>
        <begin position="140"/>
        <end position="175"/>
    </location>
</feature>
<gene>
    <name evidence="9" type="ORF">M407DRAFT_26638</name>
</gene>
<dbReference type="SMART" id="SM00415">
    <property type="entry name" value="HSF"/>
    <property type="match status" value="1"/>
</dbReference>
<dbReference type="Proteomes" id="UP000054248">
    <property type="component" value="Unassembled WGS sequence"/>
</dbReference>
<evidence type="ECO:0000256" key="7">
    <source>
        <dbReference type="SAM" id="MobiDB-lite"/>
    </source>
</evidence>
<dbReference type="HOGENOM" id="CLU_953745_0_0_1"/>
<evidence type="ECO:0000256" key="3">
    <source>
        <dbReference type="ARBA" id="ARBA00023125"/>
    </source>
</evidence>
<evidence type="ECO:0000313" key="9">
    <source>
        <dbReference type="EMBL" id="KIO23937.1"/>
    </source>
</evidence>
<feature type="region of interest" description="Disordered" evidence="7">
    <location>
        <begin position="1"/>
        <end position="32"/>
    </location>
</feature>